<dbReference type="EMBL" id="CVRI01000064">
    <property type="protein sequence ID" value="CRL04991.1"/>
    <property type="molecule type" value="Genomic_DNA"/>
</dbReference>
<name>A0A1J1IXV5_9DIPT</name>
<dbReference type="Proteomes" id="UP000183832">
    <property type="component" value="Unassembled WGS sequence"/>
</dbReference>
<reference evidence="2 3" key="1">
    <citation type="submission" date="2015-04" db="EMBL/GenBank/DDBJ databases">
        <authorList>
            <person name="Syromyatnikov M.Y."/>
            <person name="Popov V.N."/>
        </authorList>
    </citation>
    <scope>NUCLEOTIDE SEQUENCE [LARGE SCALE GENOMIC DNA]</scope>
</reference>
<protein>
    <submittedName>
        <fullName evidence="2">CLUMA_CG018646, isoform A</fullName>
    </submittedName>
</protein>
<evidence type="ECO:0000313" key="3">
    <source>
        <dbReference type="Proteomes" id="UP000183832"/>
    </source>
</evidence>
<organism evidence="2 3">
    <name type="scientific">Clunio marinus</name>
    <dbReference type="NCBI Taxonomy" id="568069"/>
    <lineage>
        <taxon>Eukaryota</taxon>
        <taxon>Metazoa</taxon>
        <taxon>Ecdysozoa</taxon>
        <taxon>Arthropoda</taxon>
        <taxon>Hexapoda</taxon>
        <taxon>Insecta</taxon>
        <taxon>Pterygota</taxon>
        <taxon>Neoptera</taxon>
        <taxon>Endopterygota</taxon>
        <taxon>Diptera</taxon>
        <taxon>Nematocera</taxon>
        <taxon>Chironomoidea</taxon>
        <taxon>Chironomidae</taxon>
        <taxon>Clunio</taxon>
    </lineage>
</organism>
<proteinExistence type="predicted"/>
<keyword evidence="3" id="KW-1185">Reference proteome</keyword>
<evidence type="ECO:0000313" key="2">
    <source>
        <dbReference type="EMBL" id="CRL04991.1"/>
    </source>
</evidence>
<dbReference type="AlphaFoldDB" id="A0A1J1IXV5"/>
<sequence length="61" mass="7453">MFREKHERKARTMKCDSSDDRKSTINDQQHQIMLQIKLKHQQETKHNEKISSDEFFSPFLF</sequence>
<evidence type="ECO:0000256" key="1">
    <source>
        <dbReference type="SAM" id="MobiDB-lite"/>
    </source>
</evidence>
<accession>A0A1J1IXV5</accession>
<gene>
    <name evidence="2" type="ORF">CLUMA_CG018646</name>
</gene>
<feature type="compositionally biased region" description="Basic and acidic residues" evidence="1">
    <location>
        <begin position="13"/>
        <end position="24"/>
    </location>
</feature>
<feature type="region of interest" description="Disordered" evidence="1">
    <location>
        <begin position="1"/>
        <end position="25"/>
    </location>
</feature>